<evidence type="ECO:0008006" key="4">
    <source>
        <dbReference type="Google" id="ProtNLM"/>
    </source>
</evidence>
<feature type="region of interest" description="Disordered" evidence="1">
    <location>
        <begin position="104"/>
        <end position="181"/>
    </location>
</feature>
<name>A0AAV7X5W2_9NEOP</name>
<dbReference type="EMBL" id="JAPTSV010000016">
    <property type="protein sequence ID" value="KAJ1519817.1"/>
    <property type="molecule type" value="Genomic_DNA"/>
</dbReference>
<feature type="region of interest" description="Disordered" evidence="1">
    <location>
        <begin position="355"/>
        <end position="377"/>
    </location>
</feature>
<dbReference type="AlphaFoldDB" id="A0AAV7X5W2"/>
<feature type="compositionally biased region" description="Basic residues" evidence="1">
    <location>
        <begin position="355"/>
        <end position="366"/>
    </location>
</feature>
<accession>A0AAV7X5W2</accession>
<dbReference type="Proteomes" id="UP001075354">
    <property type="component" value="Chromosome 16"/>
</dbReference>
<organism evidence="2 3">
    <name type="scientific">Megalurothrips usitatus</name>
    <name type="common">bean blossom thrips</name>
    <dbReference type="NCBI Taxonomy" id="439358"/>
    <lineage>
        <taxon>Eukaryota</taxon>
        <taxon>Metazoa</taxon>
        <taxon>Ecdysozoa</taxon>
        <taxon>Arthropoda</taxon>
        <taxon>Hexapoda</taxon>
        <taxon>Insecta</taxon>
        <taxon>Pterygota</taxon>
        <taxon>Neoptera</taxon>
        <taxon>Paraneoptera</taxon>
        <taxon>Thysanoptera</taxon>
        <taxon>Terebrantia</taxon>
        <taxon>Thripoidea</taxon>
        <taxon>Thripidae</taxon>
        <taxon>Megalurothrips</taxon>
    </lineage>
</organism>
<comment type="caution">
    <text evidence="2">The sequence shown here is derived from an EMBL/GenBank/DDBJ whole genome shotgun (WGS) entry which is preliminary data.</text>
</comment>
<sequence>MDTVELDEVQSVSLEDVLAAWELSQYQANFLNNEFTVADLYILSEDINEATLKELIPIGSHRLRFKVNCRALKAAADVEVDEVNVISSGGSGIISEAVSKTLTPKTVQEPQAQSSNSDSDDLPLKDMNMNVITQSPKRTNPNVLPLSPTGADRRLKRPSVESVRSESSQKKRPTPAENSSCFDGEELRALLKRTGTGRILLALAQKTSSLKYEKDQNKLTEIIIENKILNSSNFKIKSDEFPEIVKSIQSLFPGEEEATYFIPYRNSEGSQKCQAKGKLVSKYYTLRKEMTAAGIISKKRDDVDSDDDDPSPVIEGAQEKLQFLQENINPWDKVLQFWKETARLRLSSIQKLLKSKPKKGASKRARGGNDNTESEEVGDVDTTVTSYIATYPALRSKEGYTLFESDFAHLYPHHTLRIYSEFDDFSTQALKALNSIERKPKALENNLEILEDGNLSDEAKHLIVLLSLCYLDNVVTVTRTKRDKKVLSWRPPQPEIQEGFITHVETPGRADFFISKRYEKFASWGLPVQPFVVVCGPSVEEIDDCFVVLSKTVKFNGIQSVRRALDICFKIIHAVNAEYSCESHRLWMLIQKRLYKLDTKVDNVRNDAQLPNVLKRFDC</sequence>
<protein>
    <recommendedName>
        <fullName evidence="4">SAM domain-containing protein</fullName>
    </recommendedName>
</protein>
<proteinExistence type="predicted"/>
<evidence type="ECO:0000313" key="2">
    <source>
        <dbReference type="EMBL" id="KAJ1519817.1"/>
    </source>
</evidence>
<feature type="compositionally biased region" description="Polar residues" evidence="1">
    <location>
        <begin position="104"/>
        <end position="117"/>
    </location>
</feature>
<evidence type="ECO:0000256" key="1">
    <source>
        <dbReference type="SAM" id="MobiDB-lite"/>
    </source>
</evidence>
<keyword evidence="3" id="KW-1185">Reference proteome</keyword>
<evidence type="ECO:0000313" key="3">
    <source>
        <dbReference type="Proteomes" id="UP001075354"/>
    </source>
</evidence>
<reference evidence="2" key="1">
    <citation type="submission" date="2022-12" db="EMBL/GenBank/DDBJ databases">
        <title>Chromosome-level genome assembly of the bean flower thrips Megalurothrips usitatus.</title>
        <authorList>
            <person name="Ma L."/>
            <person name="Liu Q."/>
            <person name="Li H."/>
            <person name="Cai W."/>
        </authorList>
    </citation>
    <scope>NUCLEOTIDE SEQUENCE</scope>
    <source>
        <strain evidence="2">Cailab_2022a</strain>
    </source>
</reference>
<gene>
    <name evidence="2" type="ORF">ONE63_005069</name>
</gene>
<feature type="compositionally biased region" description="Polar residues" evidence="1">
    <location>
        <begin position="130"/>
        <end position="142"/>
    </location>
</feature>